<dbReference type="Proteomes" id="UP000265541">
    <property type="component" value="Unassembled WGS sequence"/>
</dbReference>
<feature type="transmembrane region" description="Helical" evidence="1">
    <location>
        <begin position="178"/>
        <end position="198"/>
    </location>
</feature>
<evidence type="ECO:0000313" key="2">
    <source>
        <dbReference type="EMBL" id="RIP35865.1"/>
    </source>
</evidence>
<dbReference type="RefSeq" id="WP_119484641.1">
    <property type="nucleotide sequence ID" value="NZ_QYJN01000002.1"/>
</dbReference>
<reference evidence="2 3" key="1">
    <citation type="journal article" date="2016" name="Front. Microbiol.">
        <title>Comprehensive Phylogenetic Analysis of Bovine Non-aureus Staphylococci Species Based on Whole-Genome Sequencing.</title>
        <authorList>
            <person name="Naushad S."/>
            <person name="Barkema H.W."/>
            <person name="Luby C."/>
            <person name="Condas L.A."/>
            <person name="Nobrega D.B."/>
            <person name="Carson D.A."/>
            <person name="De Buck J."/>
        </authorList>
    </citation>
    <scope>NUCLEOTIDE SEQUENCE [LARGE SCALE GENOMIC DNA]</scope>
    <source>
        <strain evidence="2 3">SNUC 4781</strain>
    </source>
</reference>
<keyword evidence="1" id="KW-0472">Membrane</keyword>
<dbReference type="EMBL" id="QYJN01000002">
    <property type="protein sequence ID" value="RIP35865.1"/>
    <property type="molecule type" value="Genomic_DNA"/>
</dbReference>
<feature type="transmembrane region" description="Helical" evidence="1">
    <location>
        <begin position="6"/>
        <end position="26"/>
    </location>
</feature>
<comment type="caution">
    <text evidence="2">The sequence shown here is derived from an EMBL/GenBank/DDBJ whole genome shotgun (WGS) entry which is preliminary data.</text>
</comment>
<evidence type="ECO:0000313" key="3">
    <source>
        <dbReference type="Proteomes" id="UP000265541"/>
    </source>
</evidence>
<proteinExistence type="predicted"/>
<feature type="transmembrane region" description="Helical" evidence="1">
    <location>
        <begin position="52"/>
        <end position="72"/>
    </location>
</feature>
<keyword evidence="1" id="KW-1133">Transmembrane helix</keyword>
<gene>
    <name evidence="2" type="ORF">BUZ14_04225</name>
</gene>
<protein>
    <submittedName>
        <fullName evidence="2">Uncharacterized protein</fullName>
    </submittedName>
</protein>
<name>A0A3A0W1P4_STAGA</name>
<sequence length="215" mass="25364">MFDVIFLSIIFTFIIIVFLLIIDFIGSKKIKNTSNFGLKHMFLKVICNRKSFIIYTSIMCFSFFTLLLSWGLMKIMTFNFYYSFWLIVFITFISFVIMQNYLILISAKTFYCSHKVEFGELDDYKANIIFYECDENKVLEKFSLIELITYLKVFYEGISLILTLYVVGLSISDKIDEGFVKALNLSYGLCVFIPLFSLKLHEQRFKFLKEKFEGS</sequence>
<feature type="transmembrane region" description="Helical" evidence="1">
    <location>
        <begin position="84"/>
        <end position="105"/>
    </location>
</feature>
<dbReference type="AlphaFoldDB" id="A0A3A0W1P4"/>
<organism evidence="2 3">
    <name type="scientific">Staphylococcus gallinarum</name>
    <dbReference type="NCBI Taxonomy" id="1293"/>
    <lineage>
        <taxon>Bacteria</taxon>
        <taxon>Bacillati</taxon>
        <taxon>Bacillota</taxon>
        <taxon>Bacilli</taxon>
        <taxon>Bacillales</taxon>
        <taxon>Staphylococcaceae</taxon>
        <taxon>Staphylococcus</taxon>
    </lineage>
</organism>
<feature type="transmembrane region" description="Helical" evidence="1">
    <location>
        <begin position="153"/>
        <end position="172"/>
    </location>
</feature>
<keyword evidence="1" id="KW-0812">Transmembrane</keyword>
<evidence type="ECO:0000256" key="1">
    <source>
        <dbReference type="SAM" id="Phobius"/>
    </source>
</evidence>
<accession>A0A3A0W1P4</accession>